<evidence type="ECO:0000313" key="2">
    <source>
        <dbReference type="Proteomes" id="UP000633619"/>
    </source>
</evidence>
<accession>A0A8I1DEK2</accession>
<dbReference type="AlphaFoldDB" id="A0A8I1DEK2"/>
<gene>
    <name evidence="1" type="ORF">I8U20_05250</name>
</gene>
<organism evidence="1 2">
    <name type="scientific">Thermoactinomyces intermedius</name>
    <dbReference type="NCBI Taxonomy" id="2024"/>
    <lineage>
        <taxon>Bacteria</taxon>
        <taxon>Bacillati</taxon>
        <taxon>Bacillota</taxon>
        <taxon>Bacilli</taxon>
        <taxon>Bacillales</taxon>
        <taxon>Thermoactinomycetaceae</taxon>
        <taxon>Thermoactinomyces</taxon>
    </lineage>
</organism>
<dbReference type="Proteomes" id="UP000633619">
    <property type="component" value="Unassembled WGS sequence"/>
</dbReference>
<reference evidence="1 2" key="1">
    <citation type="submission" date="2020-12" db="EMBL/GenBank/DDBJ databases">
        <title>WGS of Thermoactinomyces spp.</title>
        <authorList>
            <person name="Cheng K."/>
        </authorList>
    </citation>
    <scope>NUCLEOTIDE SEQUENCE [LARGE SCALE GENOMIC DNA]</scope>
    <source>
        <strain evidence="2">CICC 10671\DSM 43846</strain>
    </source>
</reference>
<evidence type="ECO:0000313" key="1">
    <source>
        <dbReference type="EMBL" id="MBH8594735.1"/>
    </source>
</evidence>
<keyword evidence="2" id="KW-1185">Reference proteome</keyword>
<protein>
    <submittedName>
        <fullName evidence="1">Uncharacterized protein</fullName>
    </submittedName>
</protein>
<comment type="caution">
    <text evidence="1">The sequence shown here is derived from an EMBL/GenBank/DDBJ whole genome shotgun (WGS) entry which is preliminary data.</text>
</comment>
<name>A0A8I1DEK2_THEIN</name>
<dbReference type="EMBL" id="JAECVW010000002">
    <property type="protein sequence ID" value="MBH8594735.1"/>
    <property type="molecule type" value="Genomic_DNA"/>
</dbReference>
<dbReference type="RefSeq" id="WP_181731961.1">
    <property type="nucleotide sequence ID" value="NZ_JACEIR010000004.1"/>
</dbReference>
<proteinExistence type="predicted"/>
<sequence>MNSSVIKNISPKKTYYHLLASSYQRAEHLLSQTGTDPVRQRDTMAYLHQLQKEMQQFAEDYEEAVTNQPGGKP</sequence>